<dbReference type="Pfam" id="PF13521">
    <property type="entry name" value="AAA_28"/>
    <property type="match status" value="1"/>
</dbReference>
<dbReference type="Gene3D" id="3.40.50.300">
    <property type="entry name" value="P-loop containing nucleotide triphosphate hydrolases"/>
    <property type="match status" value="1"/>
</dbReference>
<evidence type="ECO:0000313" key="2">
    <source>
        <dbReference type="EMBL" id="MXQ07335.1"/>
    </source>
</evidence>
<dbReference type="SUPFAM" id="SSF52540">
    <property type="entry name" value="P-loop containing nucleoside triphosphate hydrolases"/>
    <property type="match status" value="1"/>
</dbReference>
<accession>A0A7C9MIY2</accession>
<comment type="caution">
    <text evidence="2">The sequence shown here is derived from an EMBL/GenBank/DDBJ whole genome shotgun (WGS) entry which is preliminary data.</text>
</comment>
<dbReference type="Proteomes" id="UP000480350">
    <property type="component" value="Unassembled WGS sequence"/>
</dbReference>
<evidence type="ECO:0000259" key="1">
    <source>
        <dbReference type="Pfam" id="PF13521"/>
    </source>
</evidence>
<evidence type="ECO:0000313" key="3">
    <source>
        <dbReference type="Proteomes" id="UP000480350"/>
    </source>
</evidence>
<reference evidence="2 3" key="2">
    <citation type="submission" date="2020-03" db="EMBL/GenBank/DDBJ databases">
        <title>Kangsaoukella pontilimi gen. nov., sp. nov., a new member of the family Rhodobacteraceae isolated from a tidal mudflat.</title>
        <authorList>
            <person name="Kim I.S."/>
        </authorList>
    </citation>
    <scope>NUCLEOTIDE SEQUENCE [LARGE SCALE GENOMIC DNA]</scope>
    <source>
        <strain evidence="2 3">GH1-50</strain>
    </source>
</reference>
<keyword evidence="3" id="KW-1185">Reference proteome</keyword>
<gene>
    <name evidence="2" type="ORF">GQ651_05690</name>
</gene>
<dbReference type="InterPro" id="IPR038727">
    <property type="entry name" value="NadR/Ttd14_AAA_dom"/>
</dbReference>
<protein>
    <submittedName>
        <fullName evidence="2">AAA family ATPase</fullName>
    </submittedName>
</protein>
<dbReference type="InterPro" id="IPR027417">
    <property type="entry name" value="P-loop_NTPase"/>
</dbReference>
<proteinExistence type="predicted"/>
<dbReference type="AlphaFoldDB" id="A0A7C9MIY2"/>
<reference evidence="2 3" key="1">
    <citation type="submission" date="2019-12" db="EMBL/GenBank/DDBJ databases">
        <authorList>
            <person name="Lee S.D."/>
        </authorList>
    </citation>
    <scope>NUCLEOTIDE SEQUENCE [LARGE SCALE GENOMIC DNA]</scope>
    <source>
        <strain evidence="2 3">GH1-50</strain>
    </source>
</reference>
<dbReference type="EMBL" id="WUPT01000001">
    <property type="protein sequence ID" value="MXQ07335.1"/>
    <property type="molecule type" value="Genomic_DNA"/>
</dbReference>
<name>A0A7C9MIY2_9RHOB</name>
<sequence>MADNLFVLTGCSGGGKSTLLHHLSERGFATVPEPGRRIVAEEVTGDGRALPWVNLEAFAHRAVAMARADLEDAKRHDGVVFFDRGLLDAAVALAHAGGPSVAETMGDERPYNDTVFVVPPWEELFSQDAERRHDFGAAVREHRRIEEALRHLAYKLIPVPKASVEDRASFLLAACGLI</sequence>
<dbReference type="RefSeq" id="WP_160763212.1">
    <property type="nucleotide sequence ID" value="NZ_WUPT01000001.1"/>
</dbReference>
<organism evidence="2 3">
    <name type="scientific">Kangsaoukella pontilimi</name>
    <dbReference type="NCBI Taxonomy" id="2691042"/>
    <lineage>
        <taxon>Bacteria</taxon>
        <taxon>Pseudomonadati</taxon>
        <taxon>Pseudomonadota</taxon>
        <taxon>Alphaproteobacteria</taxon>
        <taxon>Rhodobacterales</taxon>
        <taxon>Paracoccaceae</taxon>
        <taxon>Kangsaoukella</taxon>
    </lineage>
</organism>
<feature type="domain" description="NadR/Ttd14 AAA" evidence="1">
    <location>
        <begin position="6"/>
        <end position="167"/>
    </location>
</feature>